<dbReference type="EMBL" id="CP054836">
    <property type="protein sequence ID" value="QKV18658.1"/>
    <property type="molecule type" value="Genomic_DNA"/>
</dbReference>
<dbReference type="AlphaFoldDB" id="A0A6N1VD69"/>
<dbReference type="Proteomes" id="UP000509367">
    <property type="component" value="Chromosome"/>
</dbReference>
<keyword evidence="2" id="KW-1185">Reference proteome</keyword>
<accession>A0A6N1VD69</accession>
<name>A0A6N1VD69_9HYPH</name>
<gene>
    <name evidence="1" type="ORF">HTY61_09465</name>
</gene>
<dbReference type="InterPro" id="IPR014543">
    <property type="entry name" value="UCP028291"/>
</dbReference>
<protein>
    <submittedName>
        <fullName evidence="1">DUF2218 domain-containing protein</fullName>
    </submittedName>
</protein>
<dbReference type="Pfam" id="PF09981">
    <property type="entry name" value="DUF2218"/>
    <property type="match status" value="1"/>
</dbReference>
<dbReference type="RefSeq" id="WP_175276551.1">
    <property type="nucleotide sequence ID" value="NZ_CP054836.1"/>
</dbReference>
<dbReference type="KEGG" id="orm:HTY61_09465"/>
<proteinExistence type="predicted"/>
<dbReference type="PIRSF" id="PIRSF028291">
    <property type="entry name" value="UCP028291"/>
    <property type="match status" value="1"/>
</dbReference>
<reference evidence="1 2" key="1">
    <citation type="submission" date="2020-06" db="EMBL/GenBank/DDBJ databases">
        <title>Oricola thermophila sp. nov. isolated from a tidal sediments.</title>
        <authorList>
            <person name="Kwon K.K."/>
            <person name="Yang S.-H."/>
            <person name="Park M.-J."/>
        </authorList>
    </citation>
    <scope>NUCLEOTIDE SEQUENCE [LARGE SCALE GENOMIC DNA]</scope>
    <source>
        <strain evidence="1 2">MEBiC13590</strain>
    </source>
</reference>
<dbReference type="Gene3D" id="3.30.310.50">
    <property type="entry name" value="Alpha-D-phosphohexomutase, C-terminal domain"/>
    <property type="match status" value="1"/>
</dbReference>
<organism evidence="1 2">
    <name type="scientific">Oricola thermophila</name>
    <dbReference type="NCBI Taxonomy" id="2742145"/>
    <lineage>
        <taxon>Bacteria</taxon>
        <taxon>Pseudomonadati</taxon>
        <taxon>Pseudomonadota</taxon>
        <taxon>Alphaproteobacteria</taxon>
        <taxon>Hyphomicrobiales</taxon>
        <taxon>Ahrensiaceae</taxon>
        <taxon>Oricola</taxon>
    </lineage>
</organism>
<evidence type="ECO:0000313" key="2">
    <source>
        <dbReference type="Proteomes" id="UP000509367"/>
    </source>
</evidence>
<evidence type="ECO:0000313" key="1">
    <source>
        <dbReference type="EMBL" id="QKV18658.1"/>
    </source>
</evidence>
<sequence>MPKATARYRTENGRKYLVQLCKHFAHKIEVDYTEEKGRCELPPGPAEMFADDEGITFVVSAEDEERLDKVKDVITSHLARFAFREKLEKLDWTAA</sequence>